<evidence type="ECO:0000256" key="4">
    <source>
        <dbReference type="ARBA" id="ARBA00037112"/>
    </source>
</evidence>
<feature type="compositionally biased region" description="Polar residues" evidence="6">
    <location>
        <begin position="96"/>
        <end position="112"/>
    </location>
</feature>
<dbReference type="AlphaFoldDB" id="A0A319BSW8"/>
<evidence type="ECO:0000256" key="5">
    <source>
        <dbReference type="ARBA" id="ARBA00040604"/>
    </source>
</evidence>
<dbReference type="SMART" id="SM00584">
    <property type="entry name" value="TLDc"/>
    <property type="match status" value="1"/>
</dbReference>
<dbReference type="EMBL" id="KZ821778">
    <property type="protein sequence ID" value="PYH75775.1"/>
    <property type="molecule type" value="Genomic_DNA"/>
</dbReference>
<feature type="region of interest" description="Disordered" evidence="6">
    <location>
        <begin position="75"/>
        <end position="139"/>
    </location>
</feature>
<dbReference type="GO" id="GO:0005739">
    <property type="term" value="C:mitochondrion"/>
    <property type="evidence" value="ECO:0007669"/>
    <property type="project" value="UniProtKB-SubCell"/>
</dbReference>
<dbReference type="RefSeq" id="XP_025485975.1">
    <property type="nucleotide sequence ID" value="XM_025641171.1"/>
</dbReference>
<dbReference type="GO" id="GO:0005634">
    <property type="term" value="C:nucleus"/>
    <property type="evidence" value="ECO:0007669"/>
    <property type="project" value="TreeGrafter"/>
</dbReference>
<dbReference type="VEuPathDB" id="FungiDB:BO82DRAFT_437169"/>
<organism evidence="8 9">
    <name type="scientific">Aspergillus uvarum CBS 121591</name>
    <dbReference type="NCBI Taxonomy" id="1448315"/>
    <lineage>
        <taxon>Eukaryota</taxon>
        <taxon>Fungi</taxon>
        <taxon>Dikarya</taxon>
        <taxon>Ascomycota</taxon>
        <taxon>Pezizomycotina</taxon>
        <taxon>Eurotiomycetes</taxon>
        <taxon>Eurotiomycetidae</taxon>
        <taxon>Eurotiales</taxon>
        <taxon>Aspergillaceae</taxon>
        <taxon>Aspergillus</taxon>
        <taxon>Aspergillus subgen. Circumdati</taxon>
    </lineage>
</organism>
<feature type="region of interest" description="Disordered" evidence="6">
    <location>
        <begin position="209"/>
        <end position="228"/>
    </location>
</feature>
<evidence type="ECO:0000313" key="9">
    <source>
        <dbReference type="Proteomes" id="UP000248340"/>
    </source>
</evidence>
<name>A0A319BSW8_9EURO</name>
<keyword evidence="3" id="KW-0496">Mitochondrion</keyword>
<feature type="compositionally biased region" description="Polar residues" evidence="6">
    <location>
        <begin position="307"/>
        <end position="320"/>
    </location>
</feature>
<evidence type="ECO:0000259" key="7">
    <source>
        <dbReference type="PROSITE" id="PS51886"/>
    </source>
</evidence>
<sequence>MSSYSLSSSTSSSPRPLDQPQEQQQQQQQPPPTQHQHQHHHHQQQRSSSLHQSAASYFSYPVTHVVSGLYRRFTDPQSTKTSTNNKKDSTMRRPWHSNTTPADASTATNTLFTPIRTASPFQPPPLTPLTLTDPDSHHPPNNEDYLLTRSLAEEIRLLVPARLQLCDTWRLAYSLERDGASLSTLYENCRAISHRSPRAGYVLIIRDASPSTSSSTPTTTSTNHTSTHSSGAVFGAYMTDPPHPDSHYFGTGECFLWRASVLQPPSTVQLLQSMSTINKNTQDNDPNHEDAAWEALERAGLPLPPSADTTHAGRSTTLRSRSPLPRPSGNLSVPGGTSSSPQHPGQQSRSGTATPEQIRFKAFPYSGVNDYMMFCETGFLSLGGGDGHYGLWVDSSLEKGVSAASQTFGNEPLSDEGVKFDILGVEVWYVGS</sequence>
<evidence type="ECO:0000256" key="2">
    <source>
        <dbReference type="ARBA" id="ARBA00009540"/>
    </source>
</evidence>
<evidence type="ECO:0000256" key="3">
    <source>
        <dbReference type="ARBA" id="ARBA00023128"/>
    </source>
</evidence>
<comment type="subcellular location">
    <subcellularLocation>
        <location evidence="1">Mitochondrion</location>
    </subcellularLocation>
</comment>
<dbReference type="OrthoDB" id="26679at2759"/>
<dbReference type="PROSITE" id="PS51886">
    <property type="entry name" value="TLDC"/>
    <property type="match status" value="1"/>
</dbReference>
<dbReference type="GO" id="GO:0006979">
    <property type="term" value="P:response to oxidative stress"/>
    <property type="evidence" value="ECO:0007669"/>
    <property type="project" value="TreeGrafter"/>
</dbReference>
<feature type="domain" description="TLDc" evidence="7">
    <location>
        <begin position="145"/>
        <end position="431"/>
    </location>
</feature>
<feature type="region of interest" description="Disordered" evidence="6">
    <location>
        <begin position="301"/>
        <end position="356"/>
    </location>
</feature>
<reference evidence="8 9" key="1">
    <citation type="submission" date="2016-12" db="EMBL/GenBank/DDBJ databases">
        <title>The genomes of Aspergillus section Nigri reveals drivers in fungal speciation.</title>
        <authorList>
            <consortium name="DOE Joint Genome Institute"/>
            <person name="Vesth T.C."/>
            <person name="Nybo J."/>
            <person name="Theobald S."/>
            <person name="Brandl J."/>
            <person name="Frisvad J.C."/>
            <person name="Nielsen K.F."/>
            <person name="Lyhne E.K."/>
            <person name="Kogle M.E."/>
            <person name="Kuo A."/>
            <person name="Riley R."/>
            <person name="Clum A."/>
            <person name="Nolan M."/>
            <person name="Lipzen A."/>
            <person name="Salamov A."/>
            <person name="Henrissat B."/>
            <person name="Wiebenga A."/>
            <person name="De Vries R.P."/>
            <person name="Grigoriev I.V."/>
            <person name="Mortensen U.H."/>
            <person name="Andersen M.R."/>
            <person name="Baker S.E."/>
        </authorList>
    </citation>
    <scope>NUCLEOTIDE SEQUENCE [LARGE SCALE GENOMIC DNA]</scope>
    <source>
        <strain evidence="8 9">CBS 121591</strain>
    </source>
</reference>
<dbReference type="InterPro" id="IPR006571">
    <property type="entry name" value="TLDc_dom"/>
</dbReference>
<comment type="function">
    <text evidence="4">May be involved in protection from oxidative damage.</text>
</comment>
<gene>
    <name evidence="8" type="ORF">BO82DRAFT_437169</name>
</gene>
<feature type="compositionally biased region" description="Polar residues" evidence="6">
    <location>
        <begin position="329"/>
        <end position="355"/>
    </location>
</feature>
<keyword evidence="9" id="KW-1185">Reference proteome</keyword>
<accession>A0A319BSW8</accession>
<dbReference type="Pfam" id="PF07534">
    <property type="entry name" value="TLD"/>
    <property type="match status" value="2"/>
</dbReference>
<comment type="similarity">
    <text evidence="2">Belongs to the OXR1 family.</text>
</comment>
<dbReference type="STRING" id="1448315.A0A319BSW8"/>
<dbReference type="PANTHER" id="PTHR23354">
    <property type="entry name" value="NUCLEOLAR PROTEIN 7/ESTROGEN RECEPTOR COACTIVATOR-RELATED"/>
    <property type="match status" value="1"/>
</dbReference>
<evidence type="ECO:0000256" key="1">
    <source>
        <dbReference type="ARBA" id="ARBA00004173"/>
    </source>
</evidence>
<dbReference type="GeneID" id="37143913"/>
<feature type="compositionally biased region" description="Low complexity" evidence="6">
    <location>
        <begin position="1"/>
        <end position="28"/>
    </location>
</feature>
<dbReference type="PANTHER" id="PTHR23354:SF62">
    <property type="entry name" value="MUSTARD, ISOFORM V"/>
    <property type="match status" value="1"/>
</dbReference>
<feature type="region of interest" description="Disordered" evidence="6">
    <location>
        <begin position="1"/>
        <end position="52"/>
    </location>
</feature>
<proteinExistence type="inferred from homology"/>
<protein>
    <recommendedName>
        <fullName evidence="5">Oxidation resistance protein 1</fullName>
    </recommendedName>
</protein>
<dbReference type="Proteomes" id="UP000248340">
    <property type="component" value="Unassembled WGS sequence"/>
</dbReference>
<evidence type="ECO:0000256" key="6">
    <source>
        <dbReference type="SAM" id="MobiDB-lite"/>
    </source>
</evidence>
<evidence type="ECO:0000313" key="8">
    <source>
        <dbReference type="EMBL" id="PYH75775.1"/>
    </source>
</evidence>